<evidence type="ECO:0000313" key="3">
    <source>
        <dbReference type="EMBL" id="KAH3749039.1"/>
    </source>
</evidence>
<dbReference type="InterPro" id="IPR046851">
    <property type="entry name" value="NBCH_WD40"/>
</dbReference>
<dbReference type="Proteomes" id="UP000828390">
    <property type="component" value="Unassembled WGS sequence"/>
</dbReference>
<dbReference type="InterPro" id="IPR001680">
    <property type="entry name" value="WD40_rpt"/>
</dbReference>
<dbReference type="InterPro" id="IPR015943">
    <property type="entry name" value="WD40/YVTN_repeat-like_dom_sf"/>
</dbReference>
<accession>A0A9D4DGS8</accession>
<feature type="repeat" description="WD" evidence="1">
    <location>
        <begin position="365"/>
        <end position="399"/>
    </location>
</feature>
<name>A0A9D4DGS8_DREPO</name>
<gene>
    <name evidence="3" type="ORF">DPMN_183529</name>
</gene>
<evidence type="ECO:0000259" key="2">
    <source>
        <dbReference type="PROSITE" id="PS50197"/>
    </source>
</evidence>
<dbReference type="PROSITE" id="PS50197">
    <property type="entry name" value="BEACH"/>
    <property type="match status" value="1"/>
</dbReference>
<dbReference type="GO" id="GO:0008104">
    <property type="term" value="P:intracellular protein localization"/>
    <property type="evidence" value="ECO:0007669"/>
    <property type="project" value="TreeGrafter"/>
</dbReference>
<reference evidence="3" key="1">
    <citation type="journal article" date="2019" name="bioRxiv">
        <title>The Genome of the Zebra Mussel, Dreissena polymorpha: A Resource for Invasive Species Research.</title>
        <authorList>
            <person name="McCartney M.A."/>
            <person name="Auch B."/>
            <person name="Kono T."/>
            <person name="Mallez S."/>
            <person name="Zhang Y."/>
            <person name="Obille A."/>
            <person name="Becker A."/>
            <person name="Abrahante J.E."/>
            <person name="Garbe J."/>
            <person name="Badalamenti J.P."/>
            <person name="Herman A."/>
            <person name="Mangelson H."/>
            <person name="Liachko I."/>
            <person name="Sullivan S."/>
            <person name="Sone E.D."/>
            <person name="Koren S."/>
            <person name="Silverstein K.A.T."/>
            <person name="Beckman K.B."/>
            <person name="Gohl D.M."/>
        </authorList>
    </citation>
    <scope>NUCLEOTIDE SEQUENCE</scope>
    <source>
        <strain evidence="3">Duluth1</strain>
        <tissue evidence="3">Whole animal</tissue>
    </source>
</reference>
<dbReference type="InterPro" id="IPR050865">
    <property type="entry name" value="BEACH_Domain"/>
</dbReference>
<protein>
    <recommendedName>
        <fullName evidence="2">BEACH domain-containing protein</fullName>
    </recommendedName>
</protein>
<dbReference type="SUPFAM" id="SSF50978">
    <property type="entry name" value="WD40 repeat-like"/>
    <property type="match status" value="1"/>
</dbReference>
<dbReference type="InterPro" id="IPR000409">
    <property type="entry name" value="BEACH_dom"/>
</dbReference>
<dbReference type="GO" id="GO:0005829">
    <property type="term" value="C:cytosol"/>
    <property type="evidence" value="ECO:0007669"/>
    <property type="project" value="TreeGrafter"/>
</dbReference>
<dbReference type="EMBL" id="JAIWYP010000010">
    <property type="protein sequence ID" value="KAH3749039.1"/>
    <property type="molecule type" value="Genomic_DNA"/>
</dbReference>
<sequence length="590" mass="66873">MTFTHIDKFDHFEDPHGVIEKFHYGTHYSNAATVMHYMIRMEPFTTLHIALQSGRFDVSDRQFHSIPGTWKSMYNNPNDVKELIPEFFYLPEFLVNSNGFDLGQLQISHDRVNDVLLPAWAETPEDFIHQHRKALECEHVSRNLHNWIDLIFGFKQKGPAAVEALNVFYYCTYEGAVDLDAVKNDVERKALEGMINNFGQTPCQLLRDPHPRRLTFDDLVAKAMKTDRHLSLFYFLENLKVYFVEVSGESDPLVFVCVPRSQPKSIIQHGMLDTMVTVSSEGILGFHGWLPYEKAISNYFTFDKDPSVTNHKTRKRFSTQFAPGLKVTPNMFVVTHDCKLMISGGHWDNSLQVYHIGKNKRLAHICRHIDIVTCLALDYCGSHLISGSRDTTCIIWHIEQQGGVCVNISPKPLQTLYGHDNEVSAVHISSELDLAVSASKDGTVMMHTVRKGNFIRTLRPECRVGCSLDIPVIAVNDMGQVIVYSRESQPVNTKDELTLHLFSLNGKLLCTRTVNSNIGHMICKGEHLITGDDQGNITVYELFRLRQLTSLPLYVPVHCLAITNGNSHILAGLRDGKLIIIGIKSPNEVR</sequence>
<feature type="domain" description="BEACH" evidence="2">
    <location>
        <begin position="1"/>
        <end position="213"/>
    </location>
</feature>
<dbReference type="PROSITE" id="PS50082">
    <property type="entry name" value="WD_REPEATS_2"/>
    <property type="match status" value="2"/>
</dbReference>
<evidence type="ECO:0000313" key="4">
    <source>
        <dbReference type="Proteomes" id="UP000828390"/>
    </source>
</evidence>
<dbReference type="CDD" id="cd06071">
    <property type="entry name" value="Beach"/>
    <property type="match status" value="1"/>
</dbReference>
<comment type="caution">
    <text evidence="3">The sequence shown here is derived from an EMBL/GenBank/DDBJ whole genome shotgun (WGS) entry which is preliminary data.</text>
</comment>
<evidence type="ECO:0000256" key="1">
    <source>
        <dbReference type="PROSITE-ProRule" id="PRU00221"/>
    </source>
</evidence>
<dbReference type="GO" id="GO:0019901">
    <property type="term" value="F:protein kinase binding"/>
    <property type="evidence" value="ECO:0007669"/>
    <property type="project" value="TreeGrafter"/>
</dbReference>
<proteinExistence type="predicted"/>
<organism evidence="3 4">
    <name type="scientific">Dreissena polymorpha</name>
    <name type="common">Zebra mussel</name>
    <name type="synonym">Mytilus polymorpha</name>
    <dbReference type="NCBI Taxonomy" id="45954"/>
    <lineage>
        <taxon>Eukaryota</taxon>
        <taxon>Metazoa</taxon>
        <taxon>Spiralia</taxon>
        <taxon>Lophotrochozoa</taxon>
        <taxon>Mollusca</taxon>
        <taxon>Bivalvia</taxon>
        <taxon>Autobranchia</taxon>
        <taxon>Heteroconchia</taxon>
        <taxon>Euheterodonta</taxon>
        <taxon>Imparidentia</taxon>
        <taxon>Neoheterodontei</taxon>
        <taxon>Myida</taxon>
        <taxon>Dreissenoidea</taxon>
        <taxon>Dreissenidae</taxon>
        <taxon>Dreissena</taxon>
    </lineage>
</organism>
<dbReference type="PANTHER" id="PTHR13743:SF112">
    <property type="entry name" value="BEACH DOMAIN-CONTAINING PROTEIN"/>
    <property type="match status" value="1"/>
</dbReference>
<keyword evidence="4" id="KW-1185">Reference proteome</keyword>
<dbReference type="AlphaFoldDB" id="A0A9D4DGS8"/>
<dbReference type="Gene3D" id="2.130.10.10">
    <property type="entry name" value="YVTN repeat-like/Quinoprotein amine dehydrogenase"/>
    <property type="match status" value="1"/>
</dbReference>
<dbReference type="SUPFAM" id="SSF81837">
    <property type="entry name" value="BEACH domain"/>
    <property type="match status" value="1"/>
</dbReference>
<dbReference type="GO" id="GO:0016020">
    <property type="term" value="C:membrane"/>
    <property type="evidence" value="ECO:0007669"/>
    <property type="project" value="TreeGrafter"/>
</dbReference>
<dbReference type="SMART" id="SM01026">
    <property type="entry name" value="Beach"/>
    <property type="match status" value="1"/>
</dbReference>
<reference evidence="3" key="2">
    <citation type="submission" date="2020-11" db="EMBL/GenBank/DDBJ databases">
        <authorList>
            <person name="McCartney M.A."/>
            <person name="Auch B."/>
            <person name="Kono T."/>
            <person name="Mallez S."/>
            <person name="Becker A."/>
            <person name="Gohl D.M."/>
            <person name="Silverstein K.A.T."/>
            <person name="Koren S."/>
            <person name="Bechman K.B."/>
            <person name="Herman A."/>
            <person name="Abrahante J.E."/>
            <person name="Garbe J."/>
        </authorList>
    </citation>
    <scope>NUCLEOTIDE SEQUENCE</scope>
    <source>
        <strain evidence="3">Duluth1</strain>
        <tissue evidence="3">Whole animal</tissue>
    </source>
</reference>
<keyword evidence="1" id="KW-0853">WD repeat</keyword>
<dbReference type="SMART" id="SM00320">
    <property type="entry name" value="WD40"/>
    <property type="match status" value="3"/>
</dbReference>
<dbReference type="Pfam" id="PF20426">
    <property type="entry name" value="NBCH_WD40"/>
    <property type="match status" value="1"/>
</dbReference>
<dbReference type="InterPro" id="IPR036372">
    <property type="entry name" value="BEACH_dom_sf"/>
</dbReference>
<dbReference type="InterPro" id="IPR036322">
    <property type="entry name" value="WD40_repeat_dom_sf"/>
</dbReference>
<dbReference type="PANTHER" id="PTHR13743">
    <property type="entry name" value="BEIGE/BEACH-RELATED"/>
    <property type="match status" value="1"/>
</dbReference>
<feature type="repeat" description="WD" evidence="1">
    <location>
        <begin position="416"/>
        <end position="457"/>
    </location>
</feature>
<dbReference type="Pfam" id="PF02138">
    <property type="entry name" value="Beach"/>
    <property type="match status" value="1"/>
</dbReference>
<dbReference type="Gene3D" id="1.10.1540.10">
    <property type="entry name" value="BEACH domain"/>
    <property type="match status" value="1"/>
</dbReference>